<gene>
    <name evidence="12" type="primary">E2FE</name>
    <name evidence="12" type="ORF">KSP39_PZI002576</name>
</gene>
<dbReference type="Proteomes" id="UP001418222">
    <property type="component" value="Unassembled WGS sequence"/>
</dbReference>
<sequence length="391" mass="43531">MTESMAAEKTESGGPHHAYSRKQKSLGLLCSNFVSLYDRDDVETVCLDDAAMNLGVERRRIYDIVNVMESVGVLTRKAKNRYIWIGFKGIPGALELLKEGAVKEQNGSSLECSSAKISDDEDDDKYSDHNDDYGDGRLCSNDTAGKPRTAVERKEKSLGQLTQNFVKLLLTTKADMVSLDEAAKLLLGDGQDQSNMRNANAAKVRRLYDIANVLSSLNLIEKTHQSDTRKPAFRWLGTKARCENGVTIALPPVAQQVRKRMFGTEITNVELKRRKLLSSIDSKPNKAQIPSQDLKECNKAAQRQLHGSKSFVFGPFNPPKPHKEEAAEPKTGNVSDFESLASSLRPSYHNQALHELFVHYMEAYNSWFAEIAGGSSNTQHPFKDSSPLRHL</sequence>
<evidence type="ECO:0000256" key="9">
    <source>
        <dbReference type="RuleBase" id="RU003796"/>
    </source>
</evidence>
<keyword evidence="4 9" id="KW-0805">Transcription regulation</keyword>
<keyword evidence="13" id="KW-1185">Reference proteome</keyword>
<organism evidence="12 13">
    <name type="scientific">Platanthera zijinensis</name>
    <dbReference type="NCBI Taxonomy" id="2320716"/>
    <lineage>
        <taxon>Eukaryota</taxon>
        <taxon>Viridiplantae</taxon>
        <taxon>Streptophyta</taxon>
        <taxon>Embryophyta</taxon>
        <taxon>Tracheophyta</taxon>
        <taxon>Spermatophyta</taxon>
        <taxon>Magnoliopsida</taxon>
        <taxon>Liliopsida</taxon>
        <taxon>Asparagales</taxon>
        <taxon>Orchidaceae</taxon>
        <taxon>Orchidoideae</taxon>
        <taxon>Orchideae</taxon>
        <taxon>Orchidinae</taxon>
        <taxon>Platanthera</taxon>
    </lineage>
</organism>
<proteinExistence type="inferred from homology"/>
<comment type="similarity">
    <text evidence="2 9">Belongs to the E2F/DP family.</text>
</comment>
<feature type="compositionally biased region" description="Basic and acidic residues" evidence="10">
    <location>
        <begin position="126"/>
        <end position="135"/>
    </location>
</feature>
<feature type="region of interest" description="Disordered" evidence="10">
    <location>
        <begin position="308"/>
        <end position="334"/>
    </location>
</feature>
<evidence type="ECO:0000313" key="12">
    <source>
        <dbReference type="EMBL" id="KAK8954083.1"/>
    </source>
</evidence>
<evidence type="ECO:0000256" key="6">
    <source>
        <dbReference type="ARBA" id="ARBA00023163"/>
    </source>
</evidence>
<comment type="caution">
    <text evidence="12">The sequence shown here is derived from an EMBL/GenBank/DDBJ whole genome shotgun (WGS) entry which is preliminary data.</text>
</comment>
<evidence type="ECO:0000313" key="13">
    <source>
        <dbReference type="Proteomes" id="UP001418222"/>
    </source>
</evidence>
<dbReference type="AlphaFoldDB" id="A0AAP0GDT7"/>
<dbReference type="SUPFAM" id="SSF46785">
    <property type="entry name" value="Winged helix' DNA-binding domain"/>
    <property type="match status" value="2"/>
</dbReference>
<dbReference type="FunFam" id="1.10.10.10:FF:000295">
    <property type="entry name" value="E2F transcription factor-like E2FE"/>
    <property type="match status" value="1"/>
</dbReference>
<feature type="region of interest" description="Disordered" evidence="10">
    <location>
        <begin position="111"/>
        <end position="148"/>
    </location>
</feature>
<dbReference type="Gene3D" id="1.10.10.10">
    <property type="entry name" value="Winged helix-like DNA-binding domain superfamily/Winged helix DNA-binding domain"/>
    <property type="match status" value="2"/>
</dbReference>
<keyword evidence="7 9" id="KW-0539">Nucleus</keyword>
<evidence type="ECO:0000256" key="7">
    <source>
        <dbReference type="ARBA" id="ARBA00023242"/>
    </source>
</evidence>
<dbReference type="InterPro" id="IPR015633">
    <property type="entry name" value="E2F"/>
</dbReference>
<dbReference type="InterPro" id="IPR003316">
    <property type="entry name" value="E2F_WHTH_DNA-bd_dom"/>
</dbReference>
<feature type="domain" description="E2F/DP family winged-helix DNA-binding" evidence="11">
    <location>
        <begin position="153"/>
        <end position="237"/>
    </location>
</feature>
<reference evidence="12 13" key="1">
    <citation type="journal article" date="2022" name="Nat. Plants">
        <title>Genomes of leafy and leafless Platanthera orchids illuminate the evolution of mycoheterotrophy.</title>
        <authorList>
            <person name="Li M.H."/>
            <person name="Liu K.W."/>
            <person name="Li Z."/>
            <person name="Lu H.C."/>
            <person name="Ye Q.L."/>
            <person name="Zhang D."/>
            <person name="Wang J.Y."/>
            <person name="Li Y.F."/>
            <person name="Zhong Z.M."/>
            <person name="Liu X."/>
            <person name="Yu X."/>
            <person name="Liu D.K."/>
            <person name="Tu X.D."/>
            <person name="Liu B."/>
            <person name="Hao Y."/>
            <person name="Liao X.Y."/>
            <person name="Jiang Y.T."/>
            <person name="Sun W.H."/>
            <person name="Chen J."/>
            <person name="Chen Y.Q."/>
            <person name="Ai Y."/>
            <person name="Zhai J.W."/>
            <person name="Wu S.S."/>
            <person name="Zhou Z."/>
            <person name="Hsiao Y.Y."/>
            <person name="Wu W.L."/>
            <person name="Chen Y.Y."/>
            <person name="Lin Y.F."/>
            <person name="Hsu J.L."/>
            <person name="Li C.Y."/>
            <person name="Wang Z.W."/>
            <person name="Zhao X."/>
            <person name="Zhong W.Y."/>
            <person name="Ma X.K."/>
            <person name="Ma L."/>
            <person name="Huang J."/>
            <person name="Chen G.Z."/>
            <person name="Huang M.Z."/>
            <person name="Huang L."/>
            <person name="Peng D.H."/>
            <person name="Luo Y.B."/>
            <person name="Zou S.Q."/>
            <person name="Chen S.P."/>
            <person name="Lan S."/>
            <person name="Tsai W.C."/>
            <person name="Van de Peer Y."/>
            <person name="Liu Z.J."/>
        </authorList>
    </citation>
    <scope>NUCLEOTIDE SEQUENCE [LARGE SCALE GENOMIC DNA]</scope>
    <source>
        <strain evidence="12">Lor287</strain>
    </source>
</reference>
<evidence type="ECO:0000259" key="11">
    <source>
        <dbReference type="SMART" id="SM01372"/>
    </source>
</evidence>
<dbReference type="EMBL" id="JBBWWQ010000002">
    <property type="protein sequence ID" value="KAK8954083.1"/>
    <property type="molecule type" value="Genomic_DNA"/>
</dbReference>
<evidence type="ECO:0000256" key="8">
    <source>
        <dbReference type="ARBA" id="ARBA00023306"/>
    </source>
</evidence>
<name>A0AAP0GDT7_9ASPA</name>
<comment type="subcellular location">
    <subcellularLocation>
        <location evidence="1 9">Nucleus</location>
    </subcellularLocation>
</comment>
<dbReference type="GO" id="GO:0090575">
    <property type="term" value="C:RNA polymerase II transcription regulator complex"/>
    <property type="evidence" value="ECO:0007669"/>
    <property type="project" value="TreeGrafter"/>
</dbReference>
<keyword evidence="6 9" id="KW-0804">Transcription</keyword>
<dbReference type="Pfam" id="PF02319">
    <property type="entry name" value="WHD_E2F_TDP"/>
    <property type="match status" value="2"/>
</dbReference>
<dbReference type="PANTHER" id="PTHR12081:SF7">
    <property type="entry name" value="TRANSCRIPTION FACTOR EFL-3"/>
    <property type="match status" value="1"/>
</dbReference>
<evidence type="ECO:0000256" key="1">
    <source>
        <dbReference type="ARBA" id="ARBA00004123"/>
    </source>
</evidence>
<dbReference type="InterPro" id="IPR036388">
    <property type="entry name" value="WH-like_DNA-bd_sf"/>
</dbReference>
<evidence type="ECO:0000256" key="2">
    <source>
        <dbReference type="ARBA" id="ARBA00010940"/>
    </source>
</evidence>
<keyword evidence="3" id="KW-0678">Repressor</keyword>
<dbReference type="PANTHER" id="PTHR12081">
    <property type="entry name" value="TRANSCRIPTION FACTOR E2F"/>
    <property type="match status" value="1"/>
</dbReference>
<dbReference type="GO" id="GO:0000981">
    <property type="term" value="F:DNA-binding transcription factor activity, RNA polymerase II-specific"/>
    <property type="evidence" value="ECO:0007669"/>
    <property type="project" value="TreeGrafter"/>
</dbReference>
<dbReference type="FunFam" id="1.10.10.10:FF:000073">
    <property type="entry name" value="E2F transcription factor 8"/>
    <property type="match status" value="1"/>
</dbReference>
<dbReference type="SMART" id="SM01372">
    <property type="entry name" value="E2F_TDP"/>
    <property type="match status" value="2"/>
</dbReference>
<dbReference type="InterPro" id="IPR036390">
    <property type="entry name" value="WH_DNA-bd_sf"/>
</dbReference>
<keyword evidence="8" id="KW-0131">Cell cycle</keyword>
<protein>
    <submittedName>
        <fullName evidence="12">E2F transcription factor-like E2FE</fullName>
    </submittedName>
</protein>
<feature type="domain" description="E2F/DP family winged-helix DNA-binding" evidence="11">
    <location>
        <begin position="21"/>
        <end position="86"/>
    </location>
</feature>
<evidence type="ECO:0000256" key="5">
    <source>
        <dbReference type="ARBA" id="ARBA00023125"/>
    </source>
</evidence>
<dbReference type="GO" id="GO:0000978">
    <property type="term" value="F:RNA polymerase II cis-regulatory region sequence-specific DNA binding"/>
    <property type="evidence" value="ECO:0007669"/>
    <property type="project" value="InterPro"/>
</dbReference>
<accession>A0AAP0GDT7</accession>
<evidence type="ECO:0000256" key="10">
    <source>
        <dbReference type="SAM" id="MobiDB-lite"/>
    </source>
</evidence>
<evidence type="ECO:0000256" key="3">
    <source>
        <dbReference type="ARBA" id="ARBA00022491"/>
    </source>
</evidence>
<evidence type="ECO:0000256" key="4">
    <source>
        <dbReference type="ARBA" id="ARBA00023015"/>
    </source>
</evidence>
<keyword evidence="5 9" id="KW-0238">DNA-binding</keyword>